<sequence>MKNRQLAAQKDSPLNIIVAYLTFTVGVMLFLLPMFSGCGRTEKRIKVVPVTGKVTFAGEVPAGATIVLHPVGKLEVADVAPSATVKNDGTFKISVYGDGDGAPPGEYVATIEWFKIVTGPNGDGGGRGPNVIPVKYSRKDLSPVKVTVTDAPTELPPITITR</sequence>
<reference evidence="2 3" key="1">
    <citation type="submission" date="2019-02" db="EMBL/GenBank/DDBJ databases">
        <title>Deep-cultivation of Planctomycetes and their phenomic and genomic characterization uncovers novel biology.</title>
        <authorList>
            <person name="Wiegand S."/>
            <person name="Jogler M."/>
            <person name="Boedeker C."/>
            <person name="Pinto D."/>
            <person name="Vollmers J."/>
            <person name="Rivas-Marin E."/>
            <person name="Kohn T."/>
            <person name="Peeters S.H."/>
            <person name="Heuer A."/>
            <person name="Rast P."/>
            <person name="Oberbeckmann S."/>
            <person name="Bunk B."/>
            <person name="Jeske O."/>
            <person name="Meyerdierks A."/>
            <person name="Storesund J.E."/>
            <person name="Kallscheuer N."/>
            <person name="Luecker S."/>
            <person name="Lage O.M."/>
            <person name="Pohl T."/>
            <person name="Merkel B.J."/>
            <person name="Hornburger P."/>
            <person name="Mueller R.-W."/>
            <person name="Bruemmer F."/>
            <person name="Labrenz M."/>
            <person name="Spormann A.M."/>
            <person name="Op den Camp H."/>
            <person name="Overmann J."/>
            <person name="Amann R."/>
            <person name="Jetten M.S.M."/>
            <person name="Mascher T."/>
            <person name="Medema M.H."/>
            <person name="Devos D.P."/>
            <person name="Kaster A.-K."/>
            <person name="Ovreas L."/>
            <person name="Rohde M."/>
            <person name="Galperin M.Y."/>
            <person name="Jogler C."/>
        </authorList>
    </citation>
    <scope>NUCLEOTIDE SEQUENCE [LARGE SCALE GENOMIC DNA]</scope>
    <source>
        <strain evidence="2 3">ETA_A8</strain>
    </source>
</reference>
<organism evidence="2 3">
    <name type="scientific">Anatilimnocola aggregata</name>
    <dbReference type="NCBI Taxonomy" id="2528021"/>
    <lineage>
        <taxon>Bacteria</taxon>
        <taxon>Pseudomonadati</taxon>
        <taxon>Planctomycetota</taxon>
        <taxon>Planctomycetia</taxon>
        <taxon>Pirellulales</taxon>
        <taxon>Pirellulaceae</taxon>
        <taxon>Anatilimnocola</taxon>
    </lineage>
</organism>
<feature type="transmembrane region" description="Helical" evidence="1">
    <location>
        <begin position="12"/>
        <end position="35"/>
    </location>
</feature>
<name>A0A517Y9U6_9BACT</name>
<proteinExistence type="predicted"/>
<protein>
    <recommendedName>
        <fullName evidence="4">Carboxypeptidase regulatory-like domain-containing protein</fullName>
    </recommendedName>
</protein>
<evidence type="ECO:0000313" key="3">
    <source>
        <dbReference type="Proteomes" id="UP000315017"/>
    </source>
</evidence>
<accession>A0A517Y9U6</accession>
<dbReference type="KEGG" id="aagg:ETAA8_20160"/>
<keyword evidence="1" id="KW-0472">Membrane</keyword>
<evidence type="ECO:0000256" key="1">
    <source>
        <dbReference type="SAM" id="Phobius"/>
    </source>
</evidence>
<dbReference type="AlphaFoldDB" id="A0A517Y9U6"/>
<gene>
    <name evidence="2" type="ORF">ETAA8_20160</name>
</gene>
<dbReference type="OrthoDB" id="285058at2"/>
<keyword evidence="1" id="KW-1133">Transmembrane helix</keyword>
<keyword evidence="1" id="KW-0812">Transmembrane</keyword>
<evidence type="ECO:0000313" key="2">
    <source>
        <dbReference type="EMBL" id="QDU26932.1"/>
    </source>
</evidence>
<keyword evidence="3" id="KW-1185">Reference proteome</keyword>
<dbReference type="EMBL" id="CP036274">
    <property type="protein sequence ID" value="QDU26932.1"/>
    <property type="molecule type" value="Genomic_DNA"/>
</dbReference>
<evidence type="ECO:0008006" key="4">
    <source>
        <dbReference type="Google" id="ProtNLM"/>
    </source>
</evidence>
<dbReference type="Proteomes" id="UP000315017">
    <property type="component" value="Chromosome"/>
</dbReference>
<dbReference type="RefSeq" id="WP_145087814.1">
    <property type="nucleotide sequence ID" value="NZ_CP036274.1"/>
</dbReference>